<protein>
    <submittedName>
        <fullName evidence="2">PTPc tyrosine phosphatase</fullName>
    </submittedName>
</protein>
<dbReference type="PROSITE" id="PS50056">
    <property type="entry name" value="TYR_PHOSPHATASE_2"/>
    <property type="match status" value="1"/>
</dbReference>
<dbReference type="SUPFAM" id="SSF52799">
    <property type="entry name" value="(Phosphotyrosine protein) phosphatases II"/>
    <property type="match status" value="1"/>
</dbReference>
<dbReference type="InterPro" id="IPR000340">
    <property type="entry name" value="Dual-sp_phosphatase_cat-dom"/>
</dbReference>
<sequence>MRVSDPTAITMNSNGNRIIGVTAHGGIGFDAPLVSQIKGNLYQGGNDFRVQLDPRFQHMISLYPWGRYPLAHPLETEVYITMYDSTDEAAPQLDILANLVNVCRADGPTLVHCQAGLNRSSLVVARALFLGGDFNDGNEIVDFIRQRRSPACLCNPLFEEKVRSWQR</sequence>
<evidence type="ECO:0000313" key="3">
    <source>
        <dbReference type="Proteomes" id="UP000240702"/>
    </source>
</evidence>
<evidence type="ECO:0000259" key="1">
    <source>
        <dbReference type="PROSITE" id="PS50056"/>
    </source>
</evidence>
<name>A0A2I2MPI9_9CAUD</name>
<dbReference type="InterPro" id="IPR016130">
    <property type="entry name" value="Tyr_Pase_AS"/>
</dbReference>
<dbReference type="InterPro" id="IPR029021">
    <property type="entry name" value="Prot-tyrosine_phosphatase-like"/>
</dbReference>
<organism evidence="2 3">
    <name type="scientific">Mycobacterium phage EniyanLRS</name>
    <dbReference type="NCBI Taxonomy" id="1933770"/>
    <lineage>
        <taxon>Viruses</taxon>
        <taxon>Duplodnaviria</taxon>
        <taxon>Heunggongvirae</taxon>
        <taxon>Uroviricota</taxon>
        <taxon>Caudoviricetes</taxon>
        <taxon>Vilmaviridae</taxon>
        <taxon>Wildcatvirus</taxon>
        <taxon>Wildcatvirus wildcat</taxon>
        <taxon>Mycobacterium virus Wildcat</taxon>
    </lineage>
</organism>
<dbReference type="EMBL" id="KY385381">
    <property type="protein sequence ID" value="AQT25765.1"/>
    <property type="molecule type" value="Genomic_DNA"/>
</dbReference>
<evidence type="ECO:0000313" key="2">
    <source>
        <dbReference type="EMBL" id="AQT25765.1"/>
    </source>
</evidence>
<reference evidence="2 3" key="1">
    <citation type="submission" date="2016-12" db="EMBL/GenBank/DDBJ databases">
        <title>Whole genome Sequence of Mycobacteriophages.</title>
        <authorList>
            <person name="Bajpai U."/>
        </authorList>
    </citation>
    <scope>NUCLEOTIDE SEQUENCE [LARGE SCALE GENOMIC DNA]</scope>
</reference>
<feature type="domain" description="Tyrosine specific protein phosphatases" evidence="1">
    <location>
        <begin position="93"/>
        <end position="148"/>
    </location>
</feature>
<accession>A0A2I2MPI9</accession>
<gene>
    <name evidence="2" type="primary">91</name>
    <name evidence="2" type="ORF">EniyanLRS_91</name>
</gene>
<dbReference type="InterPro" id="IPR000387">
    <property type="entry name" value="Tyr_Pase_dom"/>
</dbReference>
<proteinExistence type="predicted"/>
<dbReference type="Gene3D" id="3.90.190.10">
    <property type="entry name" value="Protein tyrosine phosphatase superfamily"/>
    <property type="match status" value="1"/>
</dbReference>
<dbReference type="Pfam" id="PF00782">
    <property type="entry name" value="DSPc"/>
    <property type="match status" value="1"/>
</dbReference>
<dbReference type="Proteomes" id="UP000240702">
    <property type="component" value="Segment"/>
</dbReference>
<dbReference type="PROSITE" id="PS00383">
    <property type="entry name" value="TYR_PHOSPHATASE_1"/>
    <property type="match status" value="1"/>
</dbReference>